<protein>
    <submittedName>
        <fullName evidence="1">Uncharacterized protein</fullName>
    </submittedName>
</protein>
<evidence type="ECO:0000313" key="2">
    <source>
        <dbReference type="Proteomes" id="UP000036867"/>
    </source>
</evidence>
<dbReference type="EMBL" id="LILB01000001">
    <property type="protein sequence ID" value="KOO51204.1"/>
    <property type="molecule type" value="Genomic_DNA"/>
</dbReference>
<proteinExistence type="predicted"/>
<gene>
    <name evidence="1" type="ORF">AMD00_01470</name>
</gene>
<dbReference type="Proteomes" id="UP000036867">
    <property type="component" value="Unassembled WGS sequence"/>
</dbReference>
<keyword evidence="2" id="KW-1185">Reference proteome</keyword>
<accession>A0A0M0LJI0</accession>
<name>A0A0M0LJI0_9BACL</name>
<dbReference type="AlphaFoldDB" id="A0A0M0LJI0"/>
<evidence type="ECO:0000313" key="1">
    <source>
        <dbReference type="EMBL" id="KOO51204.1"/>
    </source>
</evidence>
<organism evidence="1 2">
    <name type="scientific">Viridibacillus arvi</name>
    <dbReference type="NCBI Taxonomy" id="263475"/>
    <lineage>
        <taxon>Bacteria</taxon>
        <taxon>Bacillati</taxon>
        <taxon>Bacillota</taxon>
        <taxon>Bacilli</taxon>
        <taxon>Bacillales</taxon>
        <taxon>Caryophanaceae</taxon>
        <taxon>Viridibacillus</taxon>
    </lineage>
</organism>
<dbReference type="GeneID" id="301134791"/>
<dbReference type="RefSeq" id="WP_157059149.1">
    <property type="nucleotide sequence ID" value="NZ_LILB01000001.1"/>
</dbReference>
<comment type="caution">
    <text evidence="1">The sequence shown here is derived from an EMBL/GenBank/DDBJ whole genome shotgun (WGS) entry which is preliminary data.</text>
</comment>
<reference evidence="2" key="1">
    <citation type="submission" date="2015-08" db="EMBL/GenBank/DDBJ databases">
        <title>Fjat-10028 dsm 16317.</title>
        <authorList>
            <person name="Liu B."/>
            <person name="Wang J."/>
            <person name="Zhu Y."/>
            <person name="Liu G."/>
            <person name="Chen Q."/>
            <person name="Chen Z."/>
            <person name="Lan J."/>
            <person name="Che J."/>
            <person name="Ge C."/>
            <person name="Shi H."/>
            <person name="Pan Z."/>
            <person name="Liu X."/>
        </authorList>
    </citation>
    <scope>NUCLEOTIDE SEQUENCE [LARGE SCALE GENOMIC DNA]</scope>
    <source>
        <strain evidence="2">DSM 16317</strain>
    </source>
</reference>
<sequence>MQNNNFTPKFTIYIKLVEILLLMNEVEEASIILESLAKDQKVEYTIKQKIQLNIIMSKINKQLGKDEEAIEGLILSRKLSDYYEDTKLSVDILSEMIDLYKKLNNIENLENTEIELVKMQEEFSKRSYEWRTKRLAKKEGALKHIY</sequence>